<organism evidence="2">
    <name type="scientific">uncultured Thermosipho sp</name>
    <dbReference type="NCBI Taxonomy" id="481170"/>
    <lineage>
        <taxon>Bacteria</taxon>
        <taxon>Thermotogati</taxon>
        <taxon>Thermotogota</taxon>
        <taxon>Thermotogae</taxon>
        <taxon>Thermotogales</taxon>
        <taxon>Fervidobacteriaceae</taxon>
        <taxon>Thermosipho</taxon>
        <taxon>environmental samples</taxon>
    </lineage>
</organism>
<feature type="domain" description="Cytosolic endo-beta-N-acetylglucosaminidase TIM barrel" evidence="1">
    <location>
        <begin position="6"/>
        <end position="133"/>
    </location>
</feature>
<feature type="non-terminal residue" evidence="2">
    <location>
        <position position="135"/>
    </location>
</feature>
<dbReference type="EMBL" id="KF124831">
    <property type="protein sequence ID" value="AIA92151.1"/>
    <property type="molecule type" value="Genomic_DNA"/>
</dbReference>
<name>A0A060CH98_9BACT</name>
<evidence type="ECO:0000313" key="2">
    <source>
        <dbReference type="EMBL" id="AIA92151.1"/>
    </source>
</evidence>
<sequence length="135" mass="15078">MFDEEGTVGVPSGEFTDYAHINGAKSYGILYLDGFFGLKPGMITDLLKKDSSGNYLIVNKMIEMAKYYGFDGWFVNEEANGAFDQEQPVLKYEDMVDILNQFTEQAKKESEKTGDDIGIISYTNSGTLEYNNSST</sequence>
<dbReference type="Pfam" id="PF03644">
    <property type="entry name" value="Glyco_hydro_85"/>
    <property type="match status" value="1"/>
</dbReference>
<reference evidence="2" key="1">
    <citation type="journal article" date="2013" name="Environ. Microbiol.">
        <title>Seasonally variable intestinal metagenomes of the red palm weevil (Rhynchophorus ferrugineus).</title>
        <authorList>
            <person name="Jia S."/>
            <person name="Zhang X."/>
            <person name="Zhang G."/>
            <person name="Yin A."/>
            <person name="Zhang S."/>
            <person name="Li F."/>
            <person name="Wang L."/>
            <person name="Zhao D."/>
            <person name="Yun Q."/>
            <person name="Tala"/>
            <person name="Wang J."/>
            <person name="Sun G."/>
            <person name="Baabdullah M."/>
            <person name="Yu X."/>
            <person name="Hu S."/>
            <person name="Al-Mssallem I.S."/>
            <person name="Yu J."/>
        </authorList>
    </citation>
    <scope>NUCLEOTIDE SEQUENCE</scope>
</reference>
<dbReference type="GO" id="GO:0005737">
    <property type="term" value="C:cytoplasm"/>
    <property type="evidence" value="ECO:0007669"/>
    <property type="project" value="InterPro"/>
</dbReference>
<dbReference type="Gene3D" id="3.20.20.80">
    <property type="entry name" value="Glycosidases"/>
    <property type="match status" value="1"/>
</dbReference>
<evidence type="ECO:0000259" key="1">
    <source>
        <dbReference type="Pfam" id="PF03644"/>
    </source>
</evidence>
<dbReference type="InterPro" id="IPR005201">
    <property type="entry name" value="TIM_ENGase"/>
</dbReference>
<protein>
    <submittedName>
        <fullName evidence="2">Glyco_hydro_85</fullName>
    </submittedName>
</protein>
<dbReference type="GO" id="GO:0033925">
    <property type="term" value="F:mannosyl-glycoprotein endo-beta-N-acetylglucosaminidase activity"/>
    <property type="evidence" value="ECO:0007669"/>
    <property type="project" value="InterPro"/>
</dbReference>
<proteinExistence type="predicted"/>
<accession>A0A060CH98</accession>
<dbReference type="AlphaFoldDB" id="A0A060CH98"/>